<reference evidence="2" key="1">
    <citation type="submission" date="2016-10" db="EMBL/GenBank/DDBJ databases">
        <title>Pseudomonas frederiksbergensis ERGS4:02 complete genome.</title>
        <authorList>
            <person name="Kumar R."/>
            <person name="Acharya V."/>
            <person name="Singh D."/>
        </authorList>
    </citation>
    <scope>NUCLEOTIDE SEQUENCE [LARGE SCALE GENOMIC DNA]</scope>
    <source>
        <strain evidence="2">ERGS4:02</strain>
    </source>
</reference>
<dbReference type="Pfam" id="PF06074">
    <property type="entry name" value="Portal_Mu"/>
    <property type="match status" value="1"/>
</dbReference>
<protein>
    <recommendedName>
        <fullName evidence="3">DUF935 domain-containing protein</fullName>
    </recommendedName>
</protein>
<dbReference type="GeneID" id="46911277"/>
<dbReference type="RefSeq" id="WP_071554833.1">
    <property type="nucleotide sequence ID" value="NZ_CP017886.1"/>
</dbReference>
<evidence type="ECO:0000313" key="2">
    <source>
        <dbReference type="Proteomes" id="UP000182567"/>
    </source>
</evidence>
<name>A0A1J0ERH9_9PSED</name>
<dbReference type="Proteomes" id="UP000182567">
    <property type="component" value="Chromosome"/>
</dbReference>
<proteinExistence type="predicted"/>
<dbReference type="OrthoDB" id="9802690at2"/>
<dbReference type="InterPro" id="IPR009279">
    <property type="entry name" value="Portal_Mu"/>
</dbReference>
<dbReference type="EMBL" id="CP017886">
    <property type="protein sequence ID" value="APC18555.1"/>
    <property type="molecule type" value="Genomic_DNA"/>
</dbReference>
<sequence>MSKKGVWVSPTEFVNFAEPKRDKGLTDHIASRARSFDAQSLGMYLPNPDPILKAQGKDITVYRDLRSSALVGGNIRRRKSSVLALERDLKRGNAPVRVERFVRDWLTDLDLDRIIREMLDAPLFGFQPIELMWQPLGMHIVPMDLLGKPAEWFLYDQENQLRFRARDAGMSGELCSPKRFVVARQDATYNNPYGFADLSMCFWPVIFMKGGLKFWVQFTEKYGSPWVIGKHPRGASTGETDLLLDSLEAMVQDAVAAIPNDSSVEIIEATGKTGSAEVYRELLVYCRSEINVGLLGQNQTTEANSNKASATAGLEVTKDIRDGDKGIVMATLNAIIRLIVDLNFGEHVAAPVYDLWEQEEINKALAERDKSLTDSGVQFTPQYWTRVYNLKEGDLVDTPSSGPAPTAEFAEPTLKPILDQLALDQAIENLPAELLQEQSEQVVAPLIDALLQARSDTEALGLLAEAFPSMDAQELESKLTNLLFIANTWGRLSASADRED</sequence>
<accession>A0A1J0ERH9</accession>
<evidence type="ECO:0000313" key="1">
    <source>
        <dbReference type="EMBL" id="APC18555.1"/>
    </source>
</evidence>
<organism evidence="1 2">
    <name type="scientific">Pseudomonas frederiksbergensis</name>
    <dbReference type="NCBI Taxonomy" id="104087"/>
    <lineage>
        <taxon>Bacteria</taxon>
        <taxon>Pseudomonadati</taxon>
        <taxon>Pseudomonadota</taxon>
        <taxon>Gammaproteobacteria</taxon>
        <taxon>Pseudomonadales</taxon>
        <taxon>Pseudomonadaceae</taxon>
        <taxon>Pseudomonas</taxon>
    </lineage>
</organism>
<gene>
    <name evidence="1" type="ORF">BLL42_23630</name>
</gene>
<dbReference type="AlphaFoldDB" id="A0A1J0ERH9"/>
<evidence type="ECO:0008006" key="3">
    <source>
        <dbReference type="Google" id="ProtNLM"/>
    </source>
</evidence>